<accession>A0A284RH27</accession>
<feature type="region of interest" description="Disordered" evidence="1">
    <location>
        <begin position="470"/>
        <end position="490"/>
    </location>
</feature>
<evidence type="ECO:0000313" key="3">
    <source>
        <dbReference type="Proteomes" id="UP000219338"/>
    </source>
</evidence>
<feature type="compositionally biased region" description="Basic residues" evidence="1">
    <location>
        <begin position="472"/>
        <end position="484"/>
    </location>
</feature>
<evidence type="ECO:0000256" key="1">
    <source>
        <dbReference type="SAM" id="MobiDB-lite"/>
    </source>
</evidence>
<evidence type="ECO:0000313" key="2">
    <source>
        <dbReference type="EMBL" id="SJL08056.1"/>
    </source>
</evidence>
<dbReference type="OrthoDB" id="3061185at2759"/>
<sequence>MYTRMLTQVNDGGLQEINIVMRKASIAWQLILNMFTIFDSQQLLARTIEHSKALVAASRTDSTSHISASDLLPVLRSMGIEPPHKPRFSTPECTVHLASGMEDQIDPPDIGETSSVNDDADYDDLQKEELIKSAFQVLKTRQRPPPKKYFFPISNKETNLEKLPPSPCKVCSSPKHWDKECPYWEKYLEKVKNRSAWLAALHLNESMDLQNAYQLVYQALADQTNNNDPSGEWPDSIQKQDFDLAAPKDSSLPEKSAEILNIECKTTNTSNFETELSEPGSSFLSQIKALPTPLKPRHIPRQRHHDAGHSAIGISVLAVEGWIGNPRNTPVLLHHDSGADVSLLSWEYYQTLTNPPRIKKGAQMKLWQLTDKDADIEGYVTMPIFTLTENGELIETEVESYLVPDMSVPILLGEDYQQNYELTVKCNLENGVTILYGDNPELMVKATGVDKSQDFDRMRASVNAVQSFVKSKEHHRRKNQRRRQSLKEKQEEQIIQAKKDTLIPAQHSKLVEVEGPFQEEKEWVVERNLIPNSPTSYFTIPNVLIISSHPKVPISNPTDSPKFIRKGDIIGTIHPAKDHFDIPVDEAQSEAIERTALLAKQIIQEN</sequence>
<proteinExistence type="predicted"/>
<name>A0A284RH27_ARMOS</name>
<dbReference type="Proteomes" id="UP000219338">
    <property type="component" value="Unassembled WGS sequence"/>
</dbReference>
<gene>
    <name evidence="2" type="ORF">ARMOST_11415</name>
</gene>
<dbReference type="STRING" id="47428.A0A284RH27"/>
<dbReference type="EMBL" id="FUEG01000009">
    <property type="protein sequence ID" value="SJL08056.1"/>
    <property type="molecule type" value="Genomic_DNA"/>
</dbReference>
<organism evidence="2 3">
    <name type="scientific">Armillaria ostoyae</name>
    <name type="common">Armillaria root rot fungus</name>
    <dbReference type="NCBI Taxonomy" id="47428"/>
    <lineage>
        <taxon>Eukaryota</taxon>
        <taxon>Fungi</taxon>
        <taxon>Dikarya</taxon>
        <taxon>Basidiomycota</taxon>
        <taxon>Agaricomycotina</taxon>
        <taxon>Agaricomycetes</taxon>
        <taxon>Agaricomycetidae</taxon>
        <taxon>Agaricales</taxon>
        <taxon>Marasmiineae</taxon>
        <taxon>Physalacriaceae</taxon>
        <taxon>Armillaria</taxon>
    </lineage>
</organism>
<protein>
    <submittedName>
        <fullName evidence="2">Uncharacterized protein</fullName>
    </submittedName>
</protein>
<dbReference type="OMA" id="YVERYLI"/>
<reference evidence="3" key="1">
    <citation type="journal article" date="2017" name="Nat. Ecol. Evol.">
        <title>Genome expansion and lineage-specific genetic innovations in the forest pathogenic fungi Armillaria.</title>
        <authorList>
            <person name="Sipos G."/>
            <person name="Prasanna A.N."/>
            <person name="Walter M.C."/>
            <person name="O'Connor E."/>
            <person name="Balint B."/>
            <person name="Krizsan K."/>
            <person name="Kiss B."/>
            <person name="Hess J."/>
            <person name="Varga T."/>
            <person name="Slot J."/>
            <person name="Riley R."/>
            <person name="Boka B."/>
            <person name="Rigling D."/>
            <person name="Barry K."/>
            <person name="Lee J."/>
            <person name="Mihaltcheva S."/>
            <person name="LaButti K."/>
            <person name="Lipzen A."/>
            <person name="Waldron R."/>
            <person name="Moloney N.M."/>
            <person name="Sperisen C."/>
            <person name="Kredics L."/>
            <person name="Vagvoelgyi C."/>
            <person name="Patrignani A."/>
            <person name="Fitzpatrick D."/>
            <person name="Nagy I."/>
            <person name="Doyle S."/>
            <person name="Anderson J.B."/>
            <person name="Grigoriev I.V."/>
            <person name="Gueldener U."/>
            <person name="Muensterkoetter M."/>
            <person name="Nagy L.G."/>
        </authorList>
    </citation>
    <scope>NUCLEOTIDE SEQUENCE [LARGE SCALE GENOMIC DNA]</scope>
    <source>
        <strain evidence="3">C18/9</strain>
    </source>
</reference>
<dbReference type="AlphaFoldDB" id="A0A284RH27"/>
<keyword evidence="3" id="KW-1185">Reference proteome</keyword>